<keyword evidence="2" id="KW-1185">Reference proteome</keyword>
<organism evidence="1 2">
    <name type="scientific">Batillaria attramentaria</name>
    <dbReference type="NCBI Taxonomy" id="370345"/>
    <lineage>
        <taxon>Eukaryota</taxon>
        <taxon>Metazoa</taxon>
        <taxon>Spiralia</taxon>
        <taxon>Lophotrochozoa</taxon>
        <taxon>Mollusca</taxon>
        <taxon>Gastropoda</taxon>
        <taxon>Caenogastropoda</taxon>
        <taxon>Sorbeoconcha</taxon>
        <taxon>Cerithioidea</taxon>
        <taxon>Batillariidae</taxon>
        <taxon>Batillaria</taxon>
    </lineage>
</organism>
<proteinExistence type="predicted"/>
<reference evidence="1 2" key="1">
    <citation type="journal article" date="2023" name="Sci. Data">
        <title>Genome assembly of the Korean intertidal mud-creeper Batillaria attramentaria.</title>
        <authorList>
            <person name="Patra A.K."/>
            <person name="Ho P.T."/>
            <person name="Jun S."/>
            <person name="Lee S.J."/>
            <person name="Kim Y."/>
            <person name="Won Y.J."/>
        </authorList>
    </citation>
    <scope>NUCLEOTIDE SEQUENCE [LARGE SCALE GENOMIC DNA]</scope>
    <source>
        <strain evidence="1">Wonlab-2016</strain>
    </source>
</reference>
<sequence length="98" mass="10378">MSEGKKKFLTTVPGGSGDYVAPKTARSFIACALCKLCGTSTIHASVCLAGSLACARQQFPAVYPVTTECYFLNACGEDRPIDNATLADEITSYFLVIS</sequence>
<dbReference type="Proteomes" id="UP001519460">
    <property type="component" value="Unassembled WGS sequence"/>
</dbReference>
<comment type="caution">
    <text evidence="1">The sequence shown here is derived from an EMBL/GenBank/DDBJ whole genome shotgun (WGS) entry which is preliminary data.</text>
</comment>
<evidence type="ECO:0000313" key="1">
    <source>
        <dbReference type="EMBL" id="KAK7474754.1"/>
    </source>
</evidence>
<gene>
    <name evidence="1" type="ORF">BaRGS_00033986</name>
</gene>
<dbReference type="AlphaFoldDB" id="A0ABD0JIJ3"/>
<accession>A0ABD0JIJ3</accession>
<dbReference type="EMBL" id="JACVVK020000426">
    <property type="protein sequence ID" value="KAK7474754.1"/>
    <property type="molecule type" value="Genomic_DNA"/>
</dbReference>
<evidence type="ECO:0000313" key="2">
    <source>
        <dbReference type="Proteomes" id="UP001519460"/>
    </source>
</evidence>
<name>A0ABD0JIJ3_9CAEN</name>
<protein>
    <submittedName>
        <fullName evidence="1">Uncharacterized protein</fullName>
    </submittedName>
</protein>